<comment type="cofactor">
    <cofactor evidence="2">
        <name>[4Fe-4S] cluster</name>
        <dbReference type="ChEBI" id="CHEBI:49883"/>
    </cofactor>
</comment>
<keyword evidence="22" id="KW-1185">Reference proteome</keyword>
<dbReference type="PANTHER" id="PTHR24421">
    <property type="entry name" value="NITRATE/NITRITE SENSOR PROTEIN NARX-RELATED"/>
    <property type="match status" value="1"/>
</dbReference>
<dbReference type="InterPro" id="IPR003594">
    <property type="entry name" value="HATPase_dom"/>
</dbReference>
<evidence type="ECO:0000256" key="1">
    <source>
        <dbReference type="ARBA" id="ARBA00000085"/>
    </source>
</evidence>
<evidence type="ECO:0000313" key="22">
    <source>
        <dbReference type="Proteomes" id="UP001319180"/>
    </source>
</evidence>
<keyword evidence="9" id="KW-0808">Transferase</keyword>
<accession>A0AAP2DCA7</accession>
<dbReference type="PROSITE" id="PS50109">
    <property type="entry name" value="HIS_KIN"/>
    <property type="match status" value="1"/>
</dbReference>
<evidence type="ECO:0000256" key="14">
    <source>
        <dbReference type="ARBA" id="ARBA00023004"/>
    </source>
</evidence>
<dbReference type="GO" id="GO:0046872">
    <property type="term" value="F:metal ion binding"/>
    <property type="evidence" value="ECO:0007669"/>
    <property type="project" value="UniProtKB-KW"/>
</dbReference>
<evidence type="ECO:0000256" key="10">
    <source>
        <dbReference type="ARBA" id="ARBA00022723"/>
    </source>
</evidence>
<dbReference type="AlphaFoldDB" id="A0AAP2DCA7"/>
<name>A0AAP2DCA7_9BACT</name>
<evidence type="ECO:0000256" key="8">
    <source>
        <dbReference type="ARBA" id="ARBA00022553"/>
    </source>
</evidence>
<dbReference type="PANTHER" id="PTHR24421:SF10">
    <property type="entry name" value="NITRATE_NITRITE SENSOR PROTEIN NARQ"/>
    <property type="match status" value="1"/>
</dbReference>
<keyword evidence="7" id="KW-0963">Cytoplasm</keyword>
<dbReference type="CDD" id="cd16917">
    <property type="entry name" value="HATPase_UhpB-NarQ-NarX-like"/>
    <property type="match status" value="1"/>
</dbReference>
<keyword evidence="19" id="KW-0472">Membrane</keyword>
<evidence type="ECO:0000256" key="16">
    <source>
        <dbReference type="ARBA" id="ARBA00023014"/>
    </source>
</evidence>
<dbReference type="RefSeq" id="WP_254092594.1">
    <property type="nucleotide sequence ID" value="NZ_JAHESC010000040.1"/>
</dbReference>
<evidence type="ECO:0000256" key="15">
    <source>
        <dbReference type="ARBA" id="ARBA00023012"/>
    </source>
</evidence>
<dbReference type="GO" id="GO:0046983">
    <property type="term" value="F:protein dimerization activity"/>
    <property type="evidence" value="ECO:0007669"/>
    <property type="project" value="InterPro"/>
</dbReference>
<evidence type="ECO:0000256" key="18">
    <source>
        <dbReference type="ARBA" id="ARBA00030800"/>
    </source>
</evidence>
<dbReference type="GO" id="GO:0005524">
    <property type="term" value="F:ATP binding"/>
    <property type="evidence" value="ECO:0007669"/>
    <property type="project" value="UniProtKB-KW"/>
</dbReference>
<dbReference type="SMART" id="SM00387">
    <property type="entry name" value="HATPase_c"/>
    <property type="match status" value="1"/>
</dbReference>
<protein>
    <recommendedName>
        <fullName evidence="5">Oxygen sensor histidine kinase NreB</fullName>
        <ecNumber evidence="4">2.7.13.3</ecNumber>
    </recommendedName>
    <alternativeName>
        <fullName evidence="18">Nitrogen regulation protein B</fullName>
    </alternativeName>
</protein>
<comment type="catalytic activity">
    <reaction evidence="1">
        <text>ATP + protein L-histidine = ADP + protein N-phospho-L-histidine.</text>
        <dbReference type="EC" id="2.7.13.3"/>
    </reaction>
</comment>
<dbReference type="SUPFAM" id="SSF55874">
    <property type="entry name" value="ATPase domain of HSP90 chaperone/DNA topoisomerase II/histidine kinase"/>
    <property type="match status" value="1"/>
</dbReference>
<feature type="domain" description="Histidine kinase" evidence="20">
    <location>
        <begin position="70"/>
        <end position="264"/>
    </location>
</feature>
<dbReference type="Pfam" id="PF02518">
    <property type="entry name" value="HATPase_c"/>
    <property type="match status" value="1"/>
</dbReference>
<proteinExistence type="predicted"/>
<evidence type="ECO:0000256" key="12">
    <source>
        <dbReference type="ARBA" id="ARBA00022777"/>
    </source>
</evidence>
<evidence type="ECO:0000256" key="11">
    <source>
        <dbReference type="ARBA" id="ARBA00022741"/>
    </source>
</evidence>
<keyword evidence="10" id="KW-0479">Metal-binding</keyword>
<feature type="transmembrane region" description="Helical" evidence="19">
    <location>
        <begin position="12"/>
        <end position="34"/>
    </location>
</feature>
<keyword evidence="15" id="KW-0902">Two-component regulatory system</keyword>
<evidence type="ECO:0000256" key="5">
    <source>
        <dbReference type="ARBA" id="ARBA00017322"/>
    </source>
</evidence>
<evidence type="ECO:0000256" key="9">
    <source>
        <dbReference type="ARBA" id="ARBA00022679"/>
    </source>
</evidence>
<dbReference type="InterPro" id="IPR050482">
    <property type="entry name" value="Sensor_HK_TwoCompSys"/>
</dbReference>
<dbReference type="InterPro" id="IPR004358">
    <property type="entry name" value="Sig_transdc_His_kin-like_C"/>
</dbReference>
<evidence type="ECO:0000313" key="21">
    <source>
        <dbReference type="EMBL" id="MBT1689369.1"/>
    </source>
</evidence>
<evidence type="ECO:0000256" key="19">
    <source>
        <dbReference type="SAM" id="Phobius"/>
    </source>
</evidence>
<evidence type="ECO:0000259" key="20">
    <source>
        <dbReference type="PROSITE" id="PS50109"/>
    </source>
</evidence>
<dbReference type="Gene3D" id="3.30.565.10">
    <property type="entry name" value="Histidine kinase-like ATPase, C-terminal domain"/>
    <property type="match status" value="1"/>
</dbReference>
<organism evidence="21 22">
    <name type="scientific">Dawidia soli</name>
    <dbReference type="NCBI Taxonomy" id="2782352"/>
    <lineage>
        <taxon>Bacteria</taxon>
        <taxon>Pseudomonadati</taxon>
        <taxon>Bacteroidota</taxon>
        <taxon>Cytophagia</taxon>
        <taxon>Cytophagales</taxon>
        <taxon>Chryseotaleaceae</taxon>
        <taxon>Dawidia</taxon>
    </lineage>
</organism>
<keyword evidence="19" id="KW-0812">Transmembrane</keyword>
<dbReference type="PRINTS" id="PR00344">
    <property type="entry name" value="BCTRLSENSOR"/>
</dbReference>
<evidence type="ECO:0000256" key="6">
    <source>
        <dbReference type="ARBA" id="ARBA00022485"/>
    </source>
</evidence>
<dbReference type="GO" id="GO:0016020">
    <property type="term" value="C:membrane"/>
    <property type="evidence" value="ECO:0007669"/>
    <property type="project" value="InterPro"/>
</dbReference>
<comment type="function">
    <text evidence="17">Member of the two-component regulatory system NreB/NreC involved in the control of dissimilatory nitrate/nitrite reduction in response to oxygen. NreB functions as a direct oxygen sensor histidine kinase which is autophosphorylated, in the absence of oxygen, probably at the conserved histidine residue, and transfers its phosphate group probably to a conserved aspartate residue of NreC. NreB/NreC activates the expression of the nitrate (narGHJI) and nitrite (nir) reductase operons, as well as the putative nitrate transporter gene narT.</text>
</comment>
<keyword evidence="6" id="KW-0004">4Fe-4S</keyword>
<evidence type="ECO:0000256" key="3">
    <source>
        <dbReference type="ARBA" id="ARBA00004496"/>
    </source>
</evidence>
<evidence type="ECO:0000256" key="2">
    <source>
        <dbReference type="ARBA" id="ARBA00001966"/>
    </source>
</evidence>
<keyword evidence="16" id="KW-0411">Iron-sulfur</keyword>
<dbReference type="EC" id="2.7.13.3" evidence="4"/>
<comment type="subcellular location">
    <subcellularLocation>
        <location evidence="3">Cytoplasm</location>
    </subcellularLocation>
</comment>
<comment type="caution">
    <text evidence="21">The sequence shown here is derived from an EMBL/GenBank/DDBJ whole genome shotgun (WGS) entry which is preliminary data.</text>
</comment>
<dbReference type="InterPro" id="IPR011712">
    <property type="entry name" value="Sig_transdc_His_kin_sub3_dim/P"/>
</dbReference>
<reference evidence="21 22" key="1">
    <citation type="submission" date="2021-05" db="EMBL/GenBank/DDBJ databases">
        <title>A Polyphasic approach of four new species of the genus Ohtaekwangia: Ohtaekwangia histidinii sp. nov., Ohtaekwangia cretensis sp. nov., Ohtaekwangia indiensis sp. nov., Ohtaekwangia reichenbachii sp. nov. from diverse environment.</title>
        <authorList>
            <person name="Octaviana S."/>
        </authorList>
    </citation>
    <scope>NUCLEOTIDE SEQUENCE [LARGE SCALE GENOMIC DNA]</scope>
    <source>
        <strain evidence="21 22">PWU37</strain>
    </source>
</reference>
<sequence>MAGPSEYQIALIIAIGTVGMLFLAIAIILFMVFYQKKMIQEQFKRQQLELTYQQKMMEAALESQENERRRLAGELHDSIGAMLSTIRVGITTMARLGSNSEALEQSKQMLDDTIGSVRRISRDLMPSTLEKFGFSHAVKELCERFHATSLLPIHCIEQGEVRSFEKSRELMLYRIVQELLNNALKHSQATEISVQMHASHNLQLSVEDNGVGFDPGIIKNSSQSGKGLGLFNIQNRARLLGATVEFDTTRSHGSKITLVIPYEKV</sequence>
<evidence type="ECO:0000256" key="7">
    <source>
        <dbReference type="ARBA" id="ARBA00022490"/>
    </source>
</evidence>
<keyword evidence="14" id="KW-0408">Iron</keyword>
<keyword evidence="13" id="KW-0067">ATP-binding</keyword>
<dbReference type="Pfam" id="PF07730">
    <property type="entry name" value="HisKA_3"/>
    <property type="match status" value="1"/>
</dbReference>
<evidence type="ECO:0000256" key="4">
    <source>
        <dbReference type="ARBA" id="ARBA00012438"/>
    </source>
</evidence>
<dbReference type="GO" id="GO:0000155">
    <property type="term" value="F:phosphorelay sensor kinase activity"/>
    <property type="evidence" value="ECO:0007669"/>
    <property type="project" value="InterPro"/>
</dbReference>
<dbReference type="InterPro" id="IPR005467">
    <property type="entry name" value="His_kinase_dom"/>
</dbReference>
<keyword evidence="8" id="KW-0597">Phosphoprotein</keyword>
<dbReference type="Gene3D" id="1.20.5.1930">
    <property type="match status" value="1"/>
</dbReference>
<dbReference type="InterPro" id="IPR036890">
    <property type="entry name" value="HATPase_C_sf"/>
</dbReference>
<gene>
    <name evidence="21" type="ORF">KK078_22585</name>
</gene>
<evidence type="ECO:0000256" key="13">
    <source>
        <dbReference type="ARBA" id="ARBA00022840"/>
    </source>
</evidence>
<dbReference type="Proteomes" id="UP001319180">
    <property type="component" value="Unassembled WGS sequence"/>
</dbReference>
<keyword evidence="12 21" id="KW-0418">Kinase</keyword>
<dbReference type="EMBL" id="JAHESC010000040">
    <property type="protein sequence ID" value="MBT1689369.1"/>
    <property type="molecule type" value="Genomic_DNA"/>
</dbReference>
<evidence type="ECO:0000256" key="17">
    <source>
        <dbReference type="ARBA" id="ARBA00024827"/>
    </source>
</evidence>
<keyword evidence="19" id="KW-1133">Transmembrane helix</keyword>
<dbReference type="GO" id="GO:0005737">
    <property type="term" value="C:cytoplasm"/>
    <property type="evidence" value="ECO:0007669"/>
    <property type="project" value="UniProtKB-SubCell"/>
</dbReference>
<keyword evidence="11" id="KW-0547">Nucleotide-binding</keyword>
<dbReference type="GO" id="GO:0051539">
    <property type="term" value="F:4 iron, 4 sulfur cluster binding"/>
    <property type="evidence" value="ECO:0007669"/>
    <property type="project" value="UniProtKB-KW"/>
</dbReference>